<dbReference type="Proteomes" id="UP001175226">
    <property type="component" value="Unassembled WGS sequence"/>
</dbReference>
<name>A0AA39J938_9AGAR</name>
<organism evidence="1 2">
    <name type="scientific">Armillaria borealis</name>
    <dbReference type="NCBI Taxonomy" id="47425"/>
    <lineage>
        <taxon>Eukaryota</taxon>
        <taxon>Fungi</taxon>
        <taxon>Dikarya</taxon>
        <taxon>Basidiomycota</taxon>
        <taxon>Agaricomycotina</taxon>
        <taxon>Agaricomycetes</taxon>
        <taxon>Agaricomycetidae</taxon>
        <taxon>Agaricales</taxon>
        <taxon>Marasmiineae</taxon>
        <taxon>Physalacriaceae</taxon>
        <taxon>Armillaria</taxon>
    </lineage>
</organism>
<reference evidence="1" key="1">
    <citation type="submission" date="2023-06" db="EMBL/GenBank/DDBJ databases">
        <authorList>
            <consortium name="Lawrence Berkeley National Laboratory"/>
            <person name="Ahrendt S."/>
            <person name="Sahu N."/>
            <person name="Indic B."/>
            <person name="Wong-Bajracharya J."/>
            <person name="Merenyi Z."/>
            <person name="Ke H.-M."/>
            <person name="Monk M."/>
            <person name="Kocsube S."/>
            <person name="Drula E."/>
            <person name="Lipzen A."/>
            <person name="Balint B."/>
            <person name="Henrissat B."/>
            <person name="Andreopoulos B."/>
            <person name="Martin F.M."/>
            <person name="Harder C.B."/>
            <person name="Rigling D."/>
            <person name="Ford K.L."/>
            <person name="Foster G.D."/>
            <person name="Pangilinan J."/>
            <person name="Papanicolaou A."/>
            <person name="Barry K."/>
            <person name="LaButti K."/>
            <person name="Viragh M."/>
            <person name="Koriabine M."/>
            <person name="Yan M."/>
            <person name="Riley R."/>
            <person name="Champramary S."/>
            <person name="Plett K.L."/>
            <person name="Tsai I.J."/>
            <person name="Slot J."/>
            <person name="Sipos G."/>
            <person name="Plett J."/>
            <person name="Nagy L.G."/>
            <person name="Grigoriev I.V."/>
        </authorList>
    </citation>
    <scope>NUCLEOTIDE SEQUENCE</scope>
    <source>
        <strain evidence="1">FPL87.14</strain>
    </source>
</reference>
<evidence type="ECO:0000313" key="1">
    <source>
        <dbReference type="EMBL" id="KAK0437064.1"/>
    </source>
</evidence>
<evidence type="ECO:0000313" key="2">
    <source>
        <dbReference type="Proteomes" id="UP001175226"/>
    </source>
</evidence>
<proteinExistence type="predicted"/>
<accession>A0AA39J938</accession>
<protein>
    <submittedName>
        <fullName evidence="1">Uncharacterized protein</fullName>
    </submittedName>
</protein>
<keyword evidence="2" id="KW-1185">Reference proteome</keyword>
<gene>
    <name evidence="1" type="ORF">EV421DRAFT_1739261</name>
</gene>
<dbReference type="EMBL" id="JAUEPT010000051">
    <property type="protein sequence ID" value="KAK0437064.1"/>
    <property type="molecule type" value="Genomic_DNA"/>
</dbReference>
<sequence>MGMASLKLMKISFKMPVTNCSTGPDKQCEEHRSSHKRGLYDFKKQCMDMTFSDNELHEPDPSENDEYHIARSNSSPHANASTTAVIHRVPQLAASPKMSWQRLQTEHLSGDDSLESGITIKDNKYKYSILKAHSLLGPDQIWAVLMEKDGDTDFDEEQDVKPSQKFVEALCPVDHSTLDISGKLITDTTDQELNAILIHISRMKEN</sequence>
<comment type="caution">
    <text evidence="1">The sequence shown here is derived from an EMBL/GenBank/DDBJ whole genome shotgun (WGS) entry which is preliminary data.</text>
</comment>
<dbReference type="AlphaFoldDB" id="A0AA39J938"/>